<proteinExistence type="predicted"/>
<accession>A0A382QKS7</accession>
<dbReference type="AlphaFoldDB" id="A0A382QKS7"/>
<gene>
    <name evidence="1" type="ORF">METZ01_LOCUS338900</name>
</gene>
<evidence type="ECO:0000313" key="1">
    <source>
        <dbReference type="EMBL" id="SVC86046.1"/>
    </source>
</evidence>
<name>A0A382QKS7_9ZZZZ</name>
<protein>
    <submittedName>
        <fullName evidence="1">Uncharacterized protein</fullName>
    </submittedName>
</protein>
<reference evidence="1" key="1">
    <citation type="submission" date="2018-05" db="EMBL/GenBank/DDBJ databases">
        <authorList>
            <person name="Lanie J.A."/>
            <person name="Ng W.-L."/>
            <person name="Kazmierczak K.M."/>
            <person name="Andrzejewski T.M."/>
            <person name="Davidsen T.M."/>
            <person name="Wayne K.J."/>
            <person name="Tettelin H."/>
            <person name="Glass J.I."/>
            <person name="Rusch D."/>
            <person name="Podicherti R."/>
            <person name="Tsui H.-C.T."/>
            <person name="Winkler M.E."/>
        </authorList>
    </citation>
    <scope>NUCLEOTIDE SEQUENCE</scope>
</reference>
<sequence length="67" mass="7714">MEPSLPPQMEKHGPRRLTVPPISLESPMQMVPSWQWDNKELSLPPQMEKHGPRRLLELEVISGMSPM</sequence>
<organism evidence="1">
    <name type="scientific">marine metagenome</name>
    <dbReference type="NCBI Taxonomy" id="408172"/>
    <lineage>
        <taxon>unclassified sequences</taxon>
        <taxon>metagenomes</taxon>
        <taxon>ecological metagenomes</taxon>
    </lineage>
</organism>
<dbReference type="EMBL" id="UINC01115196">
    <property type="protein sequence ID" value="SVC86046.1"/>
    <property type="molecule type" value="Genomic_DNA"/>
</dbReference>